<reference evidence="1" key="1">
    <citation type="submission" date="2021-05" db="EMBL/GenBank/DDBJ databases">
        <authorList>
            <person name="Alioto T."/>
            <person name="Alioto T."/>
            <person name="Gomez Garrido J."/>
        </authorList>
    </citation>
    <scope>NUCLEOTIDE SEQUENCE</scope>
</reference>
<sequence>MAAPVLELEMMDDCESSCCRSEDGSPLVVALTASSPAPIAAAATCAIWSITACGISAVSSIELLPPSPTTAADSVVASRWSCSRASSMRSLPLSGSIFNSDPAAPLLFWMSSTTDESSAADTAVVSLISDSLGIVEAVPVPESAVLPLLGTS</sequence>
<dbReference type="EMBL" id="HBUE01244142">
    <property type="protein sequence ID" value="CAG6551107.1"/>
    <property type="molecule type" value="Transcribed_RNA"/>
</dbReference>
<proteinExistence type="predicted"/>
<name>A0A8D8L6G2_CULPI</name>
<dbReference type="EMBL" id="HBUE01351244">
    <property type="protein sequence ID" value="CAG6603401.1"/>
    <property type="molecule type" value="Transcribed_RNA"/>
</dbReference>
<organism evidence="1">
    <name type="scientific">Culex pipiens</name>
    <name type="common">House mosquito</name>
    <dbReference type="NCBI Taxonomy" id="7175"/>
    <lineage>
        <taxon>Eukaryota</taxon>
        <taxon>Metazoa</taxon>
        <taxon>Ecdysozoa</taxon>
        <taxon>Arthropoda</taxon>
        <taxon>Hexapoda</taxon>
        <taxon>Insecta</taxon>
        <taxon>Pterygota</taxon>
        <taxon>Neoptera</taxon>
        <taxon>Endopterygota</taxon>
        <taxon>Diptera</taxon>
        <taxon>Nematocera</taxon>
        <taxon>Culicoidea</taxon>
        <taxon>Culicidae</taxon>
        <taxon>Culicinae</taxon>
        <taxon>Culicini</taxon>
        <taxon>Culex</taxon>
        <taxon>Culex</taxon>
    </lineage>
</organism>
<accession>A0A8D8L6G2</accession>
<dbReference type="AlphaFoldDB" id="A0A8D8L6G2"/>
<dbReference type="EMBL" id="HBUE01351249">
    <property type="protein sequence ID" value="CAG6603410.1"/>
    <property type="molecule type" value="Transcribed_RNA"/>
</dbReference>
<dbReference type="EMBL" id="HBUE01244147">
    <property type="protein sequence ID" value="CAG6551116.1"/>
    <property type="molecule type" value="Transcribed_RNA"/>
</dbReference>
<evidence type="ECO:0000313" key="1">
    <source>
        <dbReference type="EMBL" id="CAG6603401.1"/>
    </source>
</evidence>
<protein>
    <submittedName>
        <fullName evidence="1">(northern house mosquito) hypothetical protein</fullName>
    </submittedName>
</protein>